<evidence type="ECO:0000313" key="3">
    <source>
        <dbReference type="Proteomes" id="UP001301769"/>
    </source>
</evidence>
<reference evidence="2" key="2">
    <citation type="submission" date="2023-05" db="EMBL/GenBank/DDBJ databases">
        <authorList>
            <consortium name="Lawrence Berkeley National Laboratory"/>
            <person name="Steindorff A."/>
            <person name="Hensen N."/>
            <person name="Bonometti L."/>
            <person name="Westerberg I."/>
            <person name="Brannstrom I.O."/>
            <person name="Guillou S."/>
            <person name="Cros-Aarteil S."/>
            <person name="Calhoun S."/>
            <person name="Haridas S."/>
            <person name="Kuo A."/>
            <person name="Mondo S."/>
            <person name="Pangilinan J."/>
            <person name="Riley R."/>
            <person name="Labutti K."/>
            <person name="Andreopoulos B."/>
            <person name="Lipzen A."/>
            <person name="Chen C."/>
            <person name="Yanf M."/>
            <person name="Daum C."/>
            <person name="Ng V."/>
            <person name="Clum A."/>
            <person name="Ohm R."/>
            <person name="Martin F."/>
            <person name="Silar P."/>
            <person name="Natvig D."/>
            <person name="Lalanne C."/>
            <person name="Gautier V."/>
            <person name="Ament-Velasquez S.L."/>
            <person name="Kruys A."/>
            <person name="Hutchinson M.I."/>
            <person name="Powell A.J."/>
            <person name="Barry K."/>
            <person name="Miller A.N."/>
            <person name="Grigoriev I.V."/>
            <person name="Debuchy R."/>
            <person name="Gladieux P."/>
            <person name="Thoren M.H."/>
            <person name="Johannesson H."/>
        </authorList>
    </citation>
    <scope>NUCLEOTIDE SEQUENCE</scope>
    <source>
        <strain evidence="2">PSN293</strain>
    </source>
</reference>
<dbReference type="EMBL" id="MU858094">
    <property type="protein sequence ID" value="KAK4214423.1"/>
    <property type="molecule type" value="Genomic_DNA"/>
</dbReference>
<keyword evidence="3" id="KW-1185">Reference proteome</keyword>
<feature type="region of interest" description="Disordered" evidence="1">
    <location>
        <begin position="138"/>
        <end position="172"/>
    </location>
</feature>
<dbReference type="Proteomes" id="UP001301769">
    <property type="component" value="Unassembled WGS sequence"/>
</dbReference>
<reference evidence="2" key="1">
    <citation type="journal article" date="2023" name="Mol. Phylogenet. Evol.">
        <title>Genome-scale phylogeny and comparative genomics of the fungal order Sordariales.</title>
        <authorList>
            <person name="Hensen N."/>
            <person name="Bonometti L."/>
            <person name="Westerberg I."/>
            <person name="Brannstrom I.O."/>
            <person name="Guillou S."/>
            <person name="Cros-Aarteil S."/>
            <person name="Calhoun S."/>
            <person name="Haridas S."/>
            <person name="Kuo A."/>
            <person name="Mondo S."/>
            <person name="Pangilinan J."/>
            <person name="Riley R."/>
            <person name="LaButti K."/>
            <person name="Andreopoulos B."/>
            <person name="Lipzen A."/>
            <person name="Chen C."/>
            <person name="Yan M."/>
            <person name="Daum C."/>
            <person name="Ng V."/>
            <person name="Clum A."/>
            <person name="Steindorff A."/>
            <person name="Ohm R.A."/>
            <person name="Martin F."/>
            <person name="Silar P."/>
            <person name="Natvig D.O."/>
            <person name="Lalanne C."/>
            <person name="Gautier V."/>
            <person name="Ament-Velasquez S.L."/>
            <person name="Kruys A."/>
            <person name="Hutchinson M.I."/>
            <person name="Powell A.J."/>
            <person name="Barry K."/>
            <person name="Miller A.N."/>
            <person name="Grigoriev I.V."/>
            <person name="Debuchy R."/>
            <person name="Gladieux P."/>
            <person name="Hiltunen Thoren M."/>
            <person name="Johannesson H."/>
        </authorList>
    </citation>
    <scope>NUCLEOTIDE SEQUENCE</scope>
    <source>
        <strain evidence="2">PSN293</strain>
    </source>
</reference>
<comment type="caution">
    <text evidence="2">The sequence shown here is derived from an EMBL/GenBank/DDBJ whole genome shotgun (WGS) entry which is preliminary data.</text>
</comment>
<evidence type="ECO:0000313" key="2">
    <source>
        <dbReference type="EMBL" id="KAK4214423.1"/>
    </source>
</evidence>
<accession>A0AAN6Y978</accession>
<sequence>MAHQTQPHNPEETLSDVHHLFSEGRATSHESDNHQEQIERLISSRCIQGRIPFREDGNPKGKHPRKPFPWRLKKLRRISAWEAEATAYRESMWREQREQERRERMLARGKTPDGNDGGFRGRRPPNLKKTMVKIMQKRKAERKRVSRTNVSHHQGPTSQTVSVGPAKTNEKNRKKIESLQKTNRKWQLKPHYLTALDAAAKAKGRVCYAYGCDYCEDRHRKMKATRYNIWSKEAVLHGVELIAEHDHLVEAVRMEIEESSKLAEERMAEPHQQICMDDIVRLRQEEPGYVVRYRLGRKKQTKSGGGKERVVVEKGLVAVDNSGLFRYASNRIDMGSEDDWEDLECDISDGSGSMWIEVISDDGKVQ</sequence>
<gene>
    <name evidence="2" type="ORF">QBC37DRAFT_399668</name>
</gene>
<organism evidence="2 3">
    <name type="scientific">Rhypophila decipiens</name>
    <dbReference type="NCBI Taxonomy" id="261697"/>
    <lineage>
        <taxon>Eukaryota</taxon>
        <taxon>Fungi</taxon>
        <taxon>Dikarya</taxon>
        <taxon>Ascomycota</taxon>
        <taxon>Pezizomycotina</taxon>
        <taxon>Sordariomycetes</taxon>
        <taxon>Sordariomycetidae</taxon>
        <taxon>Sordariales</taxon>
        <taxon>Naviculisporaceae</taxon>
        <taxon>Rhypophila</taxon>
    </lineage>
</organism>
<protein>
    <submittedName>
        <fullName evidence="2">Uncharacterized protein</fullName>
    </submittedName>
</protein>
<name>A0AAN6Y978_9PEZI</name>
<proteinExistence type="predicted"/>
<feature type="compositionally biased region" description="Polar residues" evidence="1">
    <location>
        <begin position="147"/>
        <end position="162"/>
    </location>
</feature>
<evidence type="ECO:0000256" key="1">
    <source>
        <dbReference type="SAM" id="MobiDB-lite"/>
    </source>
</evidence>
<dbReference type="AlphaFoldDB" id="A0AAN6Y978"/>